<feature type="compositionally biased region" description="Basic residues" evidence="1">
    <location>
        <begin position="90"/>
        <end position="101"/>
    </location>
</feature>
<reference evidence="2 3" key="1">
    <citation type="submission" date="2019-05" db="EMBL/GenBank/DDBJ databases">
        <title>Another draft genome of Portunus trituberculatus and its Hox gene families provides insights of decapod evolution.</title>
        <authorList>
            <person name="Jeong J.-H."/>
            <person name="Song I."/>
            <person name="Kim S."/>
            <person name="Choi T."/>
            <person name="Kim D."/>
            <person name="Ryu S."/>
            <person name="Kim W."/>
        </authorList>
    </citation>
    <scope>NUCLEOTIDE SEQUENCE [LARGE SCALE GENOMIC DNA]</scope>
    <source>
        <tissue evidence="2">Muscle</tissue>
    </source>
</reference>
<feature type="region of interest" description="Disordered" evidence="1">
    <location>
        <begin position="77"/>
        <end position="113"/>
    </location>
</feature>
<organism evidence="2 3">
    <name type="scientific">Portunus trituberculatus</name>
    <name type="common">Swimming crab</name>
    <name type="synonym">Neptunus trituberculatus</name>
    <dbReference type="NCBI Taxonomy" id="210409"/>
    <lineage>
        <taxon>Eukaryota</taxon>
        <taxon>Metazoa</taxon>
        <taxon>Ecdysozoa</taxon>
        <taxon>Arthropoda</taxon>
        <taxon>Crustacea</taxon>
        <taxon>Multicrustacea</taxon>
        <taxon>Malacostraca</taxon>
        <taxon>Eumalacostraca</taxon>
        <taxon>Eucarida</taxon>
        <taxon>Decapoda</taxon>
        <taxon>Pleocyemata</taxon>
        <taxon>Brachyura</taxon>
        <taxon>Eubrachyura</taxon>
        <taxon>Portunoidea</taxon>
        <taxon>Portunidae</taxon>
        <taxon>Portuninae</taxon>
        <taxon>Portunus</taxon>
    </lineage>
</organism>
<feature type="compositionally biased region" description="Polar residues" evidence="1">
    <location>
        <begin position="77"/>
        <end position="86"/>
    </location>
</feature>
<accession>A0A5B7JC63</accession>
<sequence length="113" mass="12019">MKLPHTSLASLDTTSCTFTHSLHLHLLHIVRTSGSSSSLKRRGLILLSGQGMGLGEGWDLCISSAWSGRKEALAQSVDSGLTSPEARTTHLGRIRVGRKRGDKTPGDAQDKGA</sequence>
<gene>
    <name evidence="2" type="ORF">E2C01_088933</name>
</gene>
<keyword evidence="3" id="KW-1185">Reference proteome</keyword>
<proteinExistence type="predicted"/>
<name>A0A5B7JC63_PORTR</name>
<evidence type="ECO:0000256" key="1">
    <source>
        <dbReference type="SAM" id="MobiDB-lite"/>
    </source>
</evidence>
<evidence type="ECO:0000313" key="3">
    <source>
        <dbReference type="Proteomes" id="UP000324222"/>
    </source>
</evidence>
<comment type="caution">
    <text evidence="2">The sequence shown here is derived from an EMBL/GenBank/DDBJ whole genome shotgun (WGS) entry which is preliminary data.</text>
</comment>
<evidence type="ECO:0000313" key="2">
    <source>
        <dbReference type="EMBL" id="MPC93792.1"/>
    </source>
</evidence>
<feature type="compositionally biased region" description="Basic and acidic residues" evidence="1">
    <location>
        <begin position="102"/>
        <end position="113"/>
    </location>
</feature>
<dbReference type="Proteomes" id="UP000324222">
    <property type="component" value="Unassembled WGS sequence"/>
</dbReference>
<protein>
    <submittedName>
        <fullName evidence="2">Uncharacterized protein</fullName>
    </submittedName>
</protein>
<dbReference type="AlphaFoldDB" id="A0A5B7JC63"/>
<dbReference type="EMBL" id="VSRR010096091">
    <property type="protein sequence ID" value="MPC93792.1"/>
    <property type="molecule type" value="Genomic_DNA"/>
</dbReference>